<dbReference type="EMBL" id="FUYE01000027">
    <property type="protein sequence ID" value="SKB08488.1"/>
    <property type="molecule type" value="Genomic_DNA"/>
</dbReference>
<organism evidence="2 3">
    <name type="scientific">Prosthecobacter debontii</name>
    <dbReference type="NCBI Taxonomy" id="48467"/>
    <lineage>
        <taxon>Bacteria</taxon>
        <taxon>Pseudomonadati</taxon>
        <taxon>Verrucomicrobiota</taxon>
        <taxon>Verrucomicrobiia</taxon>
        <taxon>Verrucomicrobiales</taxon>
        <taxon>Verrucomicrobiaceae</taxon>
        <taxon>Prosthecobacter</taxon>
    </lineage>
</organism>
<sequence length="97" mass="11104">MKKFFEVFFGPNAWKTILGLAAILFVFSFVVVAVLAPAELAKTYGAGFAVALTVLLKRFEINTRRNRLLYSEQWHMRWGTHLPPQPHRLSAEKSNLQ</sequence>
<keyword evidence="1" id="KW-1133">Transmembrane helix</keyword>
<keyword evidence="1" id="KW-0472">Membrane</keyword>
<name>A0A1T4Z3R3_9BACT</name>
<proteinExistence type="predicted"/>
<keyword evidence="3" id="KW-1185">Reference proteome</keyword>
<dbReference type="Proteomes" id="UP000190774">
    <property type="component" value="Unassembled WGS sequence"/>
</dbReference>
<dbReference type="RefSeq" id="WP_078816054.1">
    <property type="nucleotide sequence ID" value="NZ_FUYE01000027.1"/>
</dbReference>
<evidence type="ECO:0000313" key="2">
    <source>
        <dbReference type="EMBL" id="SKB08488.1"/>
    </source>
</evidence>
<protein>
    <submittedName>
        <fullName evidence="2">Uncharacterized protein</fullName>
    </submittedName>
</protein>
<evidence type="ECO:0000256" key="1">
    <source>
        <dbReference type="SAM" id="Phobius"/>
    </source>
</evidence>
<dbReference type="AlphaFoldDB" id="A0A1T4Z3R3"/>
<feature type="transmembrane region" description="Helical" evidence="1">
    <location>
        <begin position="12"/>
        <end position="35"/>
    </location>
</feature>
<feature type="transmembrane region" description="Helical" evidence="1">
    <location>
        <begin position="41"/>
        <end position="59"/>
    </location>
</feature>
<accession>A0A1T4Z3R3</accession>
<evidence type="ECO:0000313" key="3">
    <source>
        <dbReference type="Proteomes" id="UP000190774"/>
    </source>
</evidence>
<keyword evidence="1" id="KW-0812">Transmembrane</keyword>
<gene>
    <name evidence="2" type="ORF">SAMN02745166_04952</name>
</gene>
<reference evidence="3" key="1">
    <citation type="submission" date="2017-02" db="EMBL/GenBank/DDBJ databases">
        <authorList>
            <person name="Varghese N."/>
            <person name="Submissions S."/>
        </authorList>
    </citation>
    <scope>NUCLEOTIDE SEQUENCE [LARGE SCALE GENOMIC DNA]</scope>
    <source>
        <strain evidence="3">ATCC 700200</strain>
    </source>
</reference>